<evidence type="ECO:0000256" key="1">
    <source>
        <dbReference type="SAM" id="MobiDB-lite"/>
    </source>
</evidence>
<evidence type="ECO:0000313" key="3">
    <source>
        <dbReference type="Proteomes" id="UP000033423"/>
    </source>
</evidence>
<evidence type="ECO:0000313" key="2">
    <source>
        <dbReference type="EMBL" id="KJU84348.1"/>
    </source>
</evidence>
<sequence>MPGCWGWTGCFYTASYPPSSRQLARSTPTSPSTVTAPRTYSKTKKNASSGPYKRVPKL</sequence>
<gene>
    <name evidence="2" type="ORF">MBAV_003460</name>
</gene>
<accession>A0A0F3GUK1</accession>
<organism evidence="2 3">
    <name type="scientific">Candidatus Magnetobacterium bavaricum</name>
    <dbReference type="NCBI Taxonomy" id="29290"/>
    <lineage>
        <taxon>Bacteria</taxon>
        <taxon>Pseudomonadati</taxon>
        <taxon>Nitrospirota</taxon>
        <taxon>Thermodesulfovibrionia</taxon>
        <taxon>Thermodesulfovibrionales</taxon>
        <taxon>Candidatus Magnetobacteriaceae</taxon>
        <taxon>Candidatus Magnetobacterium</taxon>
    </lineage>
</organism>
<feature type="region of interest" description="Disordered" evidence="1">
    <location>
        <begin position="18"/>
        <end position="58"/>
    </location>
</feature>
<feature type="compositionally biased region" description="Low complexity" evidence="1">
    <location>
        <begin position="24"/>
        <end position="39"/>
    </location>
</feature>
<proteinExistence type="predicted"/>
<dbReference type="Proteomes" id="UP000033423">
    <property type="component" value="Unassembled WGS sequence"/>
</dbReference>
<comment type="caution">
    <text evidence="2">The sequence shown here is derived from an EMBL/GenBank/DDBJ whole genome shotgun (WGS) entry which is preliminary data.</text>
</comment>
<protein>
    <submittedName>
        <fullName evidence="2">Uncharacterized protein</fullName>
    </submittedName>
</protein>
<keyword evidence="3" id="KW-1185">Reference proteome</keyword>
<reference evidence="2 3" key="1">
    <citation type="submission" date="2015-02" db="EMBL/GenBank/DDBJ databases">
        <title>Single-cell genomics of uncultivated deep-branching MTB reveals a conserved set of magnetosome genes.</title>
        <authorList>
            <person name="Kolinko S."/>
            <person name="Richter M."/>
            <person name="Glockner F.O."/>
            <person name="Brachmann A."/>
            <person name="Schuler D."/>
        </authorList>
    </citation>
    <scope>NUCLEOTIDE SEQUENCE [LARGE SCALE GENOMIC DNA]</scope>
    <source>
        <strain evidence="2">TM-1</strain>
    </source>
</reference>
<dbReference type="AlphaFoldDB" id="A0A0F3GUK1"/>
<name>A0A0F3GUK1_9BACT</name>
<dbReference type="EMBL" id="LACI01001511">
    <property type="protein sequence ID" value="KJU84348.1"/>
    <property type="molecule type" value="Genomic_DNA"/>
</dbReference>